<evidence type="ECO:0000313" key="3">
    <source>
        <dbReference type="EMBL" id="MBP2182577.1"/>
    </source>
</evidence>
<feature type="domain" description="Beta-lactamase-related" evidence="2">
    <location>
        <begin position="32"/>
        <end position="339"/>
    </location>
</feature>
<evidence type="ECO:0000313" key="4">
    <source>
        <dbReference type="Proteomes" id="UP000741013"/>
    </source>
</evidence>
<evidence type="ECO:0000259" key="2">
    <source>
        <dbReference type="Pfam" id="PF00144"/>
    </source>
</evidence>
<organism evidence="3 4">
    <name type="scientific">Amycolatopsis magusensis</name>
    <dbReference type="NCBI Taxonomy" id="882444"/>
    <lineage>
        <taxon>Bacteria</taxon>
        <taxon>Bacillati</taxon>
        <taxon>Actinomycetota</taxon>
        <taxon>Actinomycetes</taxon>
        <taxon>Pseudonocardiales</taxon>
        <taxon>Pseudonocardiaceae</taxon>
        <taxon>Amycolatopsis</taxon>
    </lineage>
</organism>
<dbReference type="Gene3D" id="3.40.710.10">
    <property type="entry name" value="DD-peptidase/beta-lactamase superfamily"/>
    <property type="match status" value="1"/>
</dbReference>
<dbReference type="RefSeq" id="WP_209665864.1">
    <property type="nucleotide sequence ID" value="NZ_JAGGMS010000001.1"/>
</dbReference>
<dbReference type="InterPro" id="IPR001466">
    <property type="entry name" value="Beta-lactam-related"/>
</dbReference>
<feature type="signal peptide" evidence="1">
    <location>
        <begin position="1"/>
        <end position="24"/>
    </location>
</feature>
<keyword evidence="3" id="KW-0645">Protease</keyword>
<dbReference type="InterPro" id="IPR050491">
    <property type="entry name" value="AmpC-like"/>
</dbReference>
<keyword evidence="3" id="KW-0121">Carboxypeptidase</keyword>
<dbReference type="EMBL" id="JAGGMS010000001">
    <property type="protein sequence ID" value="MBP2182577.1"/>
    <property type="molecule type" value="Genomic_DNA"/>
</dbReference>
<feature type="chain" id="PRO_5047172583" evidence="1">
    <location>
        <begin position="25"/>
        <end position="374"/>
    </location>
</feature>
<keyword evidence="4" id="KW-1185">Reference proteome</keyword>
<keyword evidence="1" id="KW-0732">Signal</keyword>
<dbReference type="PANTHER" id="PTHR46825:SF7">
    <property type="entry name" value="D-ALANYL-D-ALANINE CARBOXYPEPTIDASE"/>
    <property type="match status" value="1"/>
</dbReference>
<name>A0ABS4PT29_9PSEU</name>
<keyword evidence="3" id="KW-0378">Hydrolase</keyword>
<evidence type="ECO:0000256" key="1">
    <source>
        <dbReference type="SAM" id="SignalP"/>
    </source>
</evidence>
<sequence length="374" mass="38383">MKAKAALTALVLSAGVVLVAPASAQDHAVTQAAVNTYRASNGAPGAAAVVREQAGMWGVTSGTTALGQNRPFGAGDRIRAGSLTKPFTAAIVLQLVAEGHVDLDASVETYLPGVVRGNGYDGDLISVRQLLNHTSGVNEYLWLGGGINPIEHLRPHTLAEVAGWGLAQPPLFAPGAGQQYSNTNFILAGMIIERVTGNSYDQELAGRITGPLGLTGTYLPTPGDKSLPPGHVRGYVGRFLYVDFTELIEPSVGLSGGGLVTTGADATRFFQALMAGEVVPPAQLAEMLEPAAGGPVNGYGLGLERFPLPCGGEAWGHYGLWPGYQSVAAATTDGRSAFVAANVINNIGGESDSVGGGNSVHRGVTVTTVLCDQG</sequence>
<reference evidence="3 4" key="1">
    <citation type="submission" date="2021-03" db="EMBL/GenBank/DDBJ databases">
        <title>Sequencing the genomes of 1000 actinobacteria strains.</title>
        <authorList>
            <person name="Klenk H.-P."/>
        </authorList>
    </citation>
    <scope>NUCLEOTIDE SEQUENCE [LARGE SCALE GENOMIC DNA]</scope>
    <source>
        <strain evidence="3 4">DSM 45510</strain>
    </source>
</reference>
<dbReference type="SUPFAM" id="SSF56601">
    <property type="entry name" value="beta-lactamase/transpeptidase-like"/>
    <property type="match status" value="1"/>
</dbReference>
<protein>
    <submittedName>
        <fullName evidence="3">D-alanyl-D-alanine carboxypeptidase</fullName>
        <ecNumber evidence="3">3.4.16.4</ecNumber>
    </submittedName>
</protein>
<dbReference type="GO" id="GO:0009002">
    <property type="term" value="F:serine-type D-Ala-D-Ala carboxypeptidase activity"/>
    <property type="evidence" value="ECO:0007669"/>
    <property type="project" value="UniProtKB-EC"/>
</dbReference>
<comment type="caution">
    <text evidence="3">The sequence shown here is derived from an EMBL/GenBank/DDBJ whole genome shotgun (WGS) entry which is preliminary data.</text>
</comment>
<proteinExistence type="predicted"/>
<gene>
    <name evidence="3" type="ORF">JOM49_004103</name>
</gene>
<dbReference type="PANTHER" id="PTHR46825">
    <property type="entry name" value="D-ALANYL-D-ALANINE-CARBOXYPEPTIDASE/ENDOPEPTIDASE AMPH"/>
    <property type="match status" value="1"/>
</dbReference>
<dbReference type="Proteomes" id="UP000741013">
    <property type="component" value="Unassembled WGS sequence"/>
</dbReference>
<dbReference type="Pfam" id="PF00144">
    <property type="entry name" value="Beta-lactamase"/>
    <property type="match status" value="1"/>
</dbReference>
<dbReference type="EC" id="3.4.16.4" evidence="3"/>
<dbReference type="InterPro" id="IPR012338">
    <property type="entry name" value="Beta-lactam/transpept-like"/>
</dbReference>
<accession>A0ABS4PT29</accession>